<dbReference type="PANTHER" id="PTHR23011:SF28">
    <property type="entry name" value="CYCLIC NUCLEOTIDE-BINDING DOMAIN CONTAINING PROTEIN"/>
    <property type="match status" value="1"/>
</dbReference>
<organism evidence="4 5">
    <name type="scientific">Methylomonas denitrificans</name>
    <dbReference type="NCBI Taxonomy" id="1538553"/>
    <lineage>
        <taxon>Bacteria</taxon>
        <taxon>Pseudomonadati</taxon>
        <taxon>Pseudomonadota</taxon>
        <taxon>Gammaproteobacteria</taxon>
        <taxon>Methylococcales</taxon>
        <taxon>Methylococcaceae</taxon>
        <taxon>Methylomonas</taxon>
    </lineage>
</organism>
<dbReference type="InterPro" id="IPR000595">
    <property type="entry name" value="cNMP-bd_dom"/>
</dbReference>
<evidence type="ECO:0000259" key="2">
    <source>
        <dbReference type="PROSITE" id="PS50042"/>
    </source>
</evidence>
<dbReference type="InterPro" id="IPR036873">
    <property type="entry name" value="Rhodanese-like_dom_sf"/>
</dbReference>
<dbReference type="PRINTS" id="PR00103">
    <property type="entry name" value="CAMPKINASE"/>
</dbReference>
<dbReference type="KEGG" id="mdn:JT25_011605"/>
<feature type="coiled-coil region" evidence="1">
    <location>
        <begin position="391"/>
        <end position="418"/>
    </location>
</feature>
<dbReference type="SUPFAM" id="SSF51206">
    <property type="entry name" value="cAMP-binding domain-like"/>
    <property type="match status" value="2"/>
</dbReference>
<protein>
    <submittedName>
        <fullName evidence="4">Crp/Fnr family transcriptional regulator</fullName>
    </submittedName>
</protein>
<dbReference type="AlphaFoldDB" id="A0A126T4V6"/>
<dbReference type="EMBL" id="CP014476">
    <property type="protein sequence ID" value="AMK77121.1"/>
    <property type="molecule type" value="Genomic_DNA"/>
</dbReference>
<keyword evidence="5" id="KW-1185">Reference proteome</keyword>
<dbReference type="Gene3D" id="3.40.250.10">
    <property type="entry name" value="Rhodanese-like domain"/>
    <property type="match status" value="1"/>
</dbReference>
<sequence length="443" mass="49533">MAVDIHSAEGRVIRQLIPLSTLPFNKFEALCAQIKIEDAEEGQFLFKCGDERNDLVYLIDGSVTLQTDLLKIETIKSDSPSARFALAHQIPRKVHAVASSRIRFLRLNADMMKSAQDVPYEETESFMVVDEVEDNDDWMTTLLKSPVFRALPPANLQKILIGMQEIRVDAGAVIVNQGEPGDFYYIIKKGQCLVSRKPAPNAKEIKLAQLSDQDTFGEDALISGEPRNVSVSALTDVSLLRLGKEQFLTLIKQPTLKYISYKDAQDLVAKGADLIDVREPDEYKPRHLPLSINLPFFSLRMQLKTLNRQHPIVVVCQNGKISETAAFILMRHKFNALILSGGIDSISPDELKAPSSFPIDDGIETSNFRGISGESETNHSFSEQSSMQDDMERLRRFLQQLKTKYNILEAEKKALEMKYLALAKFTESLKAELEAIKKAGGGG</sequence>
<dbReference type="OrthoDB" id="9814704at2"/>
<dbReference type="PROSITE" id="PS50042">
    <property type="entry name" value="CNMP_BINDING_3"/>
    <property type="match status" value="2"/>
</dbReference>
<dbReference type="Proteomes" id="UP000030512">
    <property type="component" value="Chromosome"/>
</dbReference>
<dbReference type="Pfam" id="PF00027">
    <property type="entry name" value="cNMP_binding"/>
    <property type="match status" value="1"/>
</dbReference>
<accession>A0A126T4V6</accession>
<evidence type="ECO:0000313" key="5">
    <source>
        <dbReference type="Proteomes" id="UP000030512"/>
    </source>
</evidence>
<dbReference type="RefSeq" id="WP_036273871.1">
    <property type="nucleotide sequence ID" value="NZ_CP014476.1"/>
</dbReference>
<dbReference type="CDD" id="cd00158">
    <property type="entry name" value="RHOD"/>
    <property type="match status" value="1"/>
</dbReference>
<dbReference type="CDD" id="cd00038">
    <property type="entry name" value="CAP_ED"/>
    <property type="match status" value="1"/>
</dbReference>
<dbReference type="SMART" id="SM00100">
    <property type="entry name" value="cNMP"/>
    <property type="match status" value="1"/>
</dbReference>
<dbReference type="PANTHER" id="PTHR23011">
    <property type="entry name" value="CYCLIC NUCLEOTIDE-BINDING DOMAIN CONTAINING PROTEIN"/>
    <property type="match status" value="1"/>
</dbReference>
<feature type="domain" description="Rhodanese" evidence="3">
    <location>
        <begin position="268"/>
        <end position="351"/>
    </location>
</feature>
<dbReference type="Gene3D" id="2.60.120.10">
    <property type="entry name" value="Jelly Rolls"/>
    <property type="match status" value="2"/>
</dbReference>
<dbReference type="PROSITE" id="PS00888">
    <property type="entry name" value="CNMP_BINDING_1"/>
    <property type="match status" value="1"/>
</dbReference>
<evidence type="ECO:0000256" key="1">
    <source>
        <dbReference type="SAM" id="Coils"/>
    </source>
</evidence>
<dbReference type="SMART" id="SM00450">
    <property type="entry name" value="RHOD"/>
    <property type="match status" value="1"/>
</dbReference>
<feature type="domain" description="Cyclic nucleotide-binding" evidence="2">
    <location>
        <begin position="18"/>
        <end position="108"/>
    </location>
</feature>
<dbReference type="STRING" id="1538553.JT25_011605"/>
<dbReference type="SUPFAM" id="SSF52821">
    <property type="entry name" value="Rhodanese/Cell cycle control phosphatase"/>
    <property type="match status" value="1"/>
</dbReference>
<dbReference type="InterPro" id="IPR018490">
    <property type="entry name" value="cNMP-bd_dom_sf"/>
</dbReference>
<evidence type="ECO:0000313" key="4">
    <source>
        <dbReference type="EMBL" id="AMK77121.1"/>
    </source>
</evidence>
<dbReference type="InterPro" id="IPR018488">
    <property type="entry name" value="cNMP-bd_CS"/>
</dbReference>
<gene>
    <name evidence="4" type="ORF">JT25_011605</name>
</gene>
<dbReference type="PROSITE" id="PS50206">
    <property type="entry name" value="RHODANESE_3"/>
    <property type="match status" value="1"/>
</dbReference>
<dbReference type="Pfam" id="PF00581">
    <property type="entry name" value="Rhodanese"/>
    <property type="match status" value="1"/>
</dbReference>
<dbReference type="InterPro" id="IPR001763">
    <property type="entry name" value="Rhodanese-like_dom"/>
</dbReference>
<reference evidence="4 5" key="1">
    <citation type="journal article" date="2015" name="Environ. Microbiol.">
        <title>Methane oxidation coupled to nitrate reduction under hypoxia by the Gammaproteobacterium Methylomonas denitrificans, sp. nov. type strain FJG1.</title>
        <authorList>
            <person name="Kits K.D."/>
            <person name="Klotz M.G."/>
            <person name="Stein L.Y."/>
        </authorList>
    </citation>
    <scope>NUCLEOTIDE SEQUENCE [LARGE SCALE GENOMIC DNA]</scope>
    <source>
        <strain evidence="4 5">FJG1</strain>
    </source>
</reference>
<evidence type="ECO:0000259" key="3">
    <source>
        <dbReference type="PROSITE" id="PS50206"/>
    </source>
</evidence>
<keyword evidence="1" id="KW-0175">Coiled coil</keyword>
<feature type="domain" description="Cyclic nucleotide-binding" evidence="2">
    <location>
        <begin position="147"/>
        <end position="251"/>
    </location>
</feature>
<proteinExistence type="predicted"/>
<name>A0A126T4V6_9GAMM</name>
<dbReference type="InterPro" id="IPR014710">
    <property type="entry name" value="RmlC-like_jellyroll"/>
</dbReference>